<protein>
    <submittedName>
        <fullName evidence="1">Uncharacterized protein</fullName>
    </submittedName>
</protein>
<organism evidence="1 2">
    <name type="scientific">Coptis chinensis</name>
    <dbReference type="NCBI Taxonomy" id="261450"/>
    <lineage>
        <taxon>Eukaryota</taxon>
        <taxon>Viridiplantae</taxon>
        <taxon>Streptophyta</taxon>
        <taxon>Embryophyta</taxon>
        <taxon>Tracheophyta</taxon>
        <taxon>Spermatophyta</taxon>
        <taxon>Magnoliopsida</taxon>
        <taxon>Ranunculales</taxon>
        <taxon>Ranunculaceae</taxon>
        <taxon>Coptidoideae</taxon>
        <taxon>Coptis</taxon>
    </lineage>
</organism>
<evidence type="ECO:0000313" key="2">
    <source>
        <dbReference type="Proteomes" id="UP000631114"/>
    </source>
</evidence>
<dbReference type="SUPFAM" id="SSF48264">
    <property type="entry name" value="Cytochrome P450"/>
    <property type="match status" value="1"/>
</dbReference>
<accession>A0A835LXQ8</accession>
<dbReference type="InterPro" id="IPR001128">
    <property type="entry name" value="Cyt_P450"/>
</dbReference>
<gene>
    <name evidence="1" type="ORF">IFM89_034645</name>
</gene>
<dbReference type="AlphaFoldDB" id="A0A835LXQ8"/>
<comment type="caution">
    <text evidence="1">The sequence shown here is derived from an EMBL/GenBank/DDBJ whole genome shotgun (WGS) entry which is preliminary data.</text>
</comment>
<evidence type="ECO:0000313" key="1">
    <source>
        <dbReference type="EMBL" id="KAF9603296.1"/>
    </source>
</evidence>
<dbReference type="InterPro" id="IPR036396">
    <property type="entry name" value="Cyt_P450_sf"/>
</dbReference>
<dbReference type="Gene3D" id="1.10.630.10">
    <property type="entry name" value="Cytochrome P450"/>
    <property type="match status" value="1"/>
</dbReference>
<proteinExistence type="predicted"/>
<sequence>MLLVNQWALHKDSKVWSEPMMFKPERFEKGNEENDGIKGDGLAMRTMGTMLGVWIQCLGTTQGRNGGYEYIVSAFRGHV</sequence>
<dbReference type="GO" id="GO:0016705">
    <property type="term" value="F:oxidoreductase activity, acting on paired donors, with incorporation or reduction of molecular oxygen"/>
    <property type="evidence" value="ECO:0007669"/>
    <property type="project" value="InterPro"/>
</dbReference>
<dbReference type="Proteomes" id="UP000631114">
    <property type="component" value="Unassembled WGS sequence"/>
</dbReference>
<dbReference type="Pfam" id="PF00067">
    <property type="entry name" value="p450"/>
    <property type="match status" value="1"/>
</dbReference>
<dbReference type="OrthoDB" id="2789670at2759"/>
<dbReference type="GO" id="GO:0044550">
    <property type="term" value="P:secondary metabolite biosynthetic process"/>
    <property type="evidence" value="ECO:0007669"/>
    <property type="project" value="UniProtKB-ARBA"/>
</dbReference>
<dbReference type="GO" id="GO:0004497">
    <property type="term" value="F:monooxygenase activity"/>
    <property type="evidence" value="ECO:0007669"/>
    <property type="project" value="InterPro"/>
</dbReference>
<dbReference type="GO" id="GO:0020037">
    <property type="term" value="F:heme binding"/>
    <property type="evidence" value="ECO:0007669"/>
    <property type="project" value="InterPro"/>
</dbReference>
<name>A0A835LXQ8_9MAGN</name>
<dbReference type="EMBL" id="JADFTS010000006">
    <property type="protein sequence ID" value="KAF9603296.1"/>
    <property type="molecule type" value="Genomic_DNA"/>
</dbReference>
<reference evidence="1 2" key="1">
    <citation type="submission" date="2020-10" db="EMBL/GenBank/DDBJ databases">
        <title>The Coptis chinensis genome and diversification of protoberbering-type alkaloids.</title>
        <authorList>
            <person name="Wang B."/>
            <person name="Shu S."/>
            <person name="Song C."/>
            <person name="Liu Y."/>
        </authorList>
    </citation>
    <scope>NUCLEOTIDE SEQUENCE [LARGE SCALE GENOMIC DNA]</scope>
    <source>
        <strain evidence="1">HL-2020</strain>
        <tissue evidence="1">Leaf</tissue>
    </source>
</reference>
<keyword evidence="2" id="KW-1185">Reference proteome</keyword>
<dbReference type="GO" id="GO:0005506">
    <property type="term" value="F:iron ion binding"/>
    <property type="evidence" value="ECO:0007669"/>
    <property type="project" value="InterPro"/>
</dbReference>